<gene>
    <name evidence="2" type="ORF">HJC23_008409</name>
</gene>
<dbReference type="EMBL" id="JABMIG020000101">
    <property type="protein sequence ID" value="KAL3792487.1"/>
    <property type="molecule type" value="Genomic_DNA"/>
</dbReference>
<sequence>MPNIFFTHENLVLAFPLLAVCTTYAFFKFIPLKVGIPLVGAIALIVQTRNKIIASRSTDEHIDKTIVRDLVSDEDALAAKQEAKAEKKQRKADQKLRERLKAERKKESNKNEMGDEDEDADIINAFAKGSRGKVKAK</sequence>
<dbReference type="Proteomes" id="UP001516023">
    <property type="component" value="Unassembled WGS sequence"/>
</dbReference>
<evidence type="ECO:0000313" key="2">
    <source>
        <dbReference type="EMBL" id="KAL3792487.1"/>
    </source>
</evidence>
<proteinExistence type="predicted"/>
<dbReference type="AlphaFoldDB" id="A0ABD3PXK0"/>
<comment type="caution">
    <text evidence="2">The sequence shown here is derived from an EMBL/GenBank/DDBJ whole genome shotgun (WGS) entry which is preliminary data.</text>
</comment>
<feature type="region of interest" description="Disordered" evidence="1">
    <location>
        <begin position="81"/>
        <end position="120"/>
    </location>
</feature>
<name>A0ABD3PXK0_9STRA</name>
<evidence type="ECO:0000256" key="1">
    <source>
        <dbReference type="SAM" id="MobiDB-lite"/>
    </source>
</evidence>
<keyword evidence="3" id="KW-1185">Reference proteome</keyword>
<accession>A0ABD3PXK0</accession>
<organism evidence="2 3">
    <name type="scientific">Cyclotella cryptica</name>
    <dbReference type="NCBI Taxonomy" id="29204"/>
    <lineage>
        <taxon>Eukaryota</taxon>
        <taxon>Sar</taxon>
        <taxon>Stramenopiles</taxon>
        <taxon>Ochrophyta</taxon>
        <taxon>Bacillariophyta</taxon>
        <taxon>Coscinodiscophyceae</taxon>
        <taxon>Thalassiosirophycidae</taxon>
        <taxon>Stephanodiscales</taxon>
        <taxon>Stephanodiscaceae</taxon>
        <taxon>Cyclotella</taxon>
    </lineage>
</organism>
<reference evidence="2 3" key="1">
    <citation type="journal article" date="2020" name="G3 (Bethesda)">
        <title>Improved Reference Genome for Cyclotella cryptica CCMP332, a Model for Cell Wall Morphogenesis, Salinity Adaptation, and Lipid Production in Diatoms (Bacillariophyta).</title>
        <authorList>
            <person name="Roberts W.R."/>
            <person name="Downey K.M."/>
            <person name="Ruck E.C."/>
            <person name="Traller J.C."/>
            <person name="Alverson A.J."/>
        </authorList>
    </citation>
    <scope>NUCLEOTIDE SEQUENCE [LARGE SCALE GENOMIC DNA]</scope>
    <source>
        <strain evidence="2 3">CCMP332</strain>
    </source>
</reference>
<evidence type="ECO:0000313" key="3">
    <source>
        <dbReference type="Proteomes" id="UP001516023"/>
    </source>
</evidence>
<protein>
    <submittedName>
        <fullName evidence="2">Uncharacterized protein</fullName>
    </submittedName>
</protein>
<feature type="compositionally biased region" description="Basic and acidic residues" evidence="1">
    <location>
        <begin position="81"/>
        <end position="113"/>
    </location>
</feature>